<protein>
    <submittedName>
        <fullName evidence="1">Uncharacterized protein</fullName>
    </submittedName>
</protein>
<name>A0A0F9QC95_9ZZZZ</name>
<comment type="caution">
    <text evidence="1">The sequence shown here is derived from an EMBL/GenBank/DDBJ whole genome shotgun (WGS) entry which is preliminary data.</text>
</comment>
<reference evidence="1" key="1">
    <citation type="journal article" date="2015" name="Nature">
        <title>Complex archaea that bridge the gap between prokaryotes and eukaryotes.</title>
        <authorList>
            <person name="Spang A."/>
            <person name="Saw J.H."/>
            <person name="Jorgensen S.L."/>
            <person name="Zaremba-Niedzwiedzka K."/>
            <person name="Martijn J."/>
            <person name="Lind A.E."/>
            <person name="van Eijk R."/>
            <person name="Schleper C."/>
            <person name="Guy L."/>
            <person name="Ettema T.J."/>
        </authorList>
    </citation>
    <scope>NUCLEOTIDE SEQUENCE</scope>
</reference>
<dbReference type="AlphaFoldDB" id="A0A0F9QC95"/>
<sequence>MKNWIANKIEAVLEKTGFHSMATKWFSFGGRHHWYQPKYLY</sequence>
<dbReference type="EMBL" id="LAZR01002090">
    <property type="protein sequence ID" value="KKN34687.1"/>
    <property type="molecule type" value="Genomic_DNA"/>
</dbReference>
<proteinExistence type="predicted"/>
<evidence type="ECO:0000313" key="1">
    <source>
        <dbReference type="EMBL" id="KKN34687.1"/>
    </source>
</evidence>
<accession>A0A0F9QC95</accession>
<organism evidence="1">
    <name type="scientific">marine sediment metagenome</name>
    <dbReference type="NCBI Taxonomy" id="412755"/>
    <lineage>
        <taxon>unclassified sequences</taxon>
        <taxon>metagenomes</taxon>
        <taxon>ecological metagenomes</taxon>
    </lineage>
</organism>
<gene>
    <name evidence="1" type="ORF">LCGC14_0791140</name>
</gene>